<dbReference type="InterPro" id="IPR050834">
    <property type="entry name" value="Glycosyltransf_2"/>
</dbReference>
<evidence type="ECO:0000313" key="2">
    <source>
        <dbReference type="EMBL" id="CAJ0888396.1"/>
    </source>
</evidence>
<reference evidence="2" key="1">
    <citation type="submission" date="2023-07" db="EMBL/GenBank/DDBJ databases">
        <authorList>
            <person name="Pelsma A.J. K."/>
        </authorList>
    </citation>
    <scope>NUCLEOTIDE SEQUENCE</scope>
</reference>
<dbReference type="SUPFAM" id="SSF53448">
    <property type="entry name" value="Nucleotide-diphospho-sugar transferases"/>
    <property type="match status" value="1"/>
</dbReference>
<organism evidence="2">
    <name type="scientific">freshwater sediment metagenome</name>
    <dbReference type="NCBI Taxonomy" id="556182"/>
    <lineage>
        <taxon>unclassified sequences</taxon>
        <taxon>metagenomes</taxon>
        <taxon>ecological metagenomes</taxon>
    </lineage>
</organism>
<dbReference type="PANTHER" id="PTHR43685:SF2">
    <property type="entry name" value="GLYCOSYLTRANSFERASE 2-LIKE DOMAIN-CONTAINING PROTEIN"/>
    <property type="match status" value="1"/>
</dbReference>
<gene>
    <name evidence="2" type="ORF">AMST5_03874</name>
</gene>
<dbReference type="InterPro" id="IPR029044">
    <property type="entry name" value="Nucleotide-diphossugar_trans"/>
</dbReference>
<dbReference type="InterPro" id="IPR001173">
    <property type="entry name" value="Glyco_trans_2-like"/>
</dbReference>
<accession>A0AA48M2S9</accession>
<evidence type="ECO:0000259" key="1">
    <source>
        <dbReference type="Pfam" id="PF00535"/>
    </source>
</evidence>
<protein>
    <recommendedName>
        <fullName evidence="1">Glycosyltransferase 2-like domain-containing protein</fullName>
    </recommendedName>
</protein>
<dbReference type="AlphaFoldDB" id="A0AA48M2S9"/>
<dbReference type="Gene3D" id="3.90.550.10">
    <property type="entry name" value="Spore Coat Polysaccharide Biosynthesis Protein SpsA, Chain A"/>
    <property type="match status" value="1"/>
</dbReference>
<feature type="domain" description="Glycosyltransferase 2-like" evidence="1">
    <location>
        <begin position="15"/>
        <end position="181"/>
    </location>
</feature>
<dbReference type="EMBL" id="OY288114">
    <property type="protein sequence ID" value="CAJ0888396.1"/>
    <property type="molecule type" value="Genomic_DNA"/>
</dbReference>
<sequence>MTVGSDRDHANGLVSVVIPCYAQARFLADCIASLRAQTYPFWEAIIINDGSPDNTEEVARSLMASDPRIRLLCKPNGGLPSARNAGIEVAKGAYIQFLDADDAIHPDKFAVQCQALDSLTAARLAFSDFAVARDDIANIEVLHQKTTYDGNLSIYELCADWETRIIMPPHCILYSRELIDKGLRFDESLPTHEDWDFLVGAFLECKSVVHTPGPFAIYRRHSSNMSSKHAAMRAGYIAAIDKRLNQRIDVPGLHALLRAKKAETIASYVRPNAIRSAVSRGRGLVGRVKKRIERLG</sequence>
<dbReference type="Pfam" id="PF00535">
    <property type="entry name" value="Glycos_transf_2"/>
    <property type="match status" value="1"/>
</dbReference>
<proteinExistence type="predicted"/>
<name>A0AA48M2S9_9ZZZZ</name>
<dbReference type="PANTHER" id="PTHR43685">
    <property type="entry name" value="GLYCOSYLTRANSFERASE"/>
    <property type="match status" value="1"/>
</dbReference>